<dbReference type="GeneID" id="27420454"/>
<keyword evidence="3" id="KW-1185">Reference proteome</keyword>
<dbReference type="RefSeq" id="XP_016291313.1">
    <property type="nucleotide sequence ID" value="XM_016437776.1"/>
</dbReference>
<protein>
    <submittedName>
        <fullName evidence="2">Uncharacterized protein</fullName>
    </submittedName>
</protein>
<dbReference type="OMA" id="MCHDLTD"/>
<dbReference type="EMBL" id="KI545873">
    <property type="protein sequence ID" value="EST06324.1"/>
    <property type="molecule type" value="Genomic_DNA"/>
</dbReference>
<dbReference type="Proteomes" id="UP000019377">
    <property type="component" value="Unassembled WGS sequence"/>
</dbReference>
<dbReference type="eggNOG" id="ENOG502RDZD">
    <property type="taxonomic scope" value="Eukaryota"/>
</dbReference>
<accession>V5EVP2</accession>
<keyword evidence="1" id="KW-0175">Coiled coil</keyword>
<sequence>MAYRDARAWRRVALDFAKINAMAASRVQNLVAASLREGKAGGEIGRQIERELEEATRAVAQRRNFIQEQDRKDAEAAASGSSQRSFGDAWADVLDPFHGTGFFFGSREGRRGSDLGEYGRWKPSKVTRHDDISSASTDGLAFKASEPWSRCKASDSAPNTRTAQLKWQRVVGPSCAAPPGTVTGTAVGKSATAASSAKDADAQTEAREDWIGDVDLAIRERDRKSSLSAGASDQAAVDAFSRLESEVAIDAEQSVLTEHKTGYKTVRDNEEDHLLPVSDLYIATNGQIRETPEEPIKRSMAISKLKRTRIGSMPTKKLATDADKYSYPISDEFKDLHDIFIAAWDDNFAGLSTGAATETCPTLKSDDPTQGGKAKPNRALFEQLRSQRAQKGNVKADAKSSSEADEIEFMAELMFPSAAPKESTASNKPNLVETAPTPVFEKHEPAKHLDEMEAELASFKLKANDLSERLETMREMCHDLTDEAWRREKTHRIQVEQLDHKIGLFTVWAEEVQRRLGLETPPFFASLRKPLKKE</sequence>
<dbReference type="AlphaFoldDB" id="V5EVP2"/>
<name>V5EVP2_KALBG</name>
<evidence type="ECO:0000256" key="1">
    <source>
        <dbReference type="SAM" id="Coils"/>
    </source>
</evidence>
<gene>
    <name evidence="2" type="ORF">PSEUBRA_SCAF3g03839</name>
</gene>
<organism evidence="2 3">
    <name type="scientific">Kalmanozyma brasiliensis (strain GHG001)</name>
    <name type="common">Yeast</name>
    <name type="synonym">Pseudozyma brasiliensis</name>
    <dbReference type="NCBI Taxonomy" id="1365824"/>
    <lineage>
        <taxon>Eukaryota</taxon>
        <taxon>Fungi</taxon>
        <taxon>Dikarya</taxon>
        <taxon>Basidiomycota</taxon>
        <taxon>Ustilaginomycotina</taxon>
        <taxon>Ustilaginomycetes</taxon>
        <taxon>Ustilaginales</taxon>
        <taxon>Ustilaginaceae</taxon>
        <taxon>Kalmanozyma</taxon>
    </lineage>
</organism>
<dbReference type="OrthoDB" id="2549157at2759"/>
<reference evidence="3" key="1">
    <citation type="journal article" date="2013" name="Genome Announc.">
        <title>Draft genome sequence of Pseudozyma brasiliensis sp. nov. strain GHG001, a high producer of endo-1,4-xylanase isolated from an insect pest of sugarcane.</title>
        <authorList>
            <person name="Oliveira J.V.D.C."/>
            <person name="dos Santos R.A.C."/>
            <person name="Borges T.A."/>
            <person name="Riano-Pachon D.M."/>
            <person name="Goldman G.H."/>
        </authorList>
    </citation>
    <scope>NUCLEOTIDE SEQUENCE [LARGE SCALE GENOMIC DNA]</scope>
    <source>
        <strain evidence="3">GHG001</strain>
    </source>
</reference>
<proteinExistence type="predicted"/>
<evidence type="ECO:0000313" key="3">
    <source>
        <dbReference type="Proteomes" id="UP000019377"/>
    </source>
</evidence>
<dbReference type="HOGENOM" id="CLU_024215_0_0_1"/>
<feature type="coiled-coil region" evidence="1">
    <location>
        <begin position="449"/>
        <end position="483"/>
    </location>
</feature>
<evidence type="ECO:0000313" key="2">
    <source>
        <dbReference type="EMBL" id="EST06324.1"/>
    </source>
</evidence>